<protein>
    <recommendedName>
        <fullName evidence="9">C2H2-type domain-containing protein</fullName>
    </recommendedName>
</protein>
<dbReference type="GO" id="GO:0000981">
    <property type="term" value="F:DNA-binding transcription factor activity, RNA polymerase II-specific"/>
    <property type="evidence" value="ECO:0007669"/>
    <property type="project" value="TreeGrafter"/>
</dbReference>
<feature type="domain" description="C2H2-type" evidence="9">
    <location>
        <begin position="47"/>
        <end position="75"/>
    </location>
</feature>
<keyword evidence="5 8" id="KW-0863">Zinc-finger</keyword>
<dbReference type="InterPro" id="IPR013087">
    <property type="entry name" value="Znf_C2H2_type"/>
</dbReference>
<evidence type="ECO:0000256" key="5">
    <source>
        <dbReference type="ARBA" id="ARBA00022771"/>
    </source>
</evidence>
<accession>A0A8S0ZN15</accession>
<dbReference type="SUPFAM" id="SSF57667">
    <property type="entry name" value="beta-beta-alpha zinc fingers"/>
    <property type="match status" value="2"/>
</dbReference>
<evidence type="ECO:0000256" key="6">
    <source>
        <dbReference type="ARBA" id="ARBA00022833"/>
    </source>
</evidence>
<dbReference type="Gene3D" id="3.30.160.60">
    <property type="entry name" value="Classic Zinc Finger"/>
    <property type="match status" value="5"/>
</dbReference>
<name>A0A8S0ZN15_ARCPL</name>
<evidence type="ECO:0000313" key="11">
    <source>
        <dbReference type="Proteomes" id="UP000494256"/>
    </source>
</evidence>
<comment type="similarity">
    <text evidence="2">Belongs to the krueppel C2H2-type zinc-finger protein family.</text>
</comment>
<evidence type="ECO:0000313" key="10">
    <source>
        <dbReference type="EMBL" id="CAB3234708.1"/>
    </source>
</evidence>
<dbReference type="Proteomes" id="UP000494256">
    <property type="component" value="Unassembled WGS sequence"/>
</dbReference>
<dbReference type="PROSITE" id="PS50157">
    <property type="entry name" value="ZINC_FINGER_C2H2_2"/>
    <property type="match status" value="6"/>
</dbReference>
<evidence type="ECO:0000256" key="4">
    <source>
        <dbReference type="ARBA" id="ARBA00022737"/>
    </source>
</evidence>
<dbReference type="InterPro" id="IPR036236">
    <property type="entry name" value="Znf_C2H2_sf"/>
</dbReference>
<dbReference type="PANTHER" id="PTHR24409">
    <property type="entry name" value="ZINC FINGER PROTEIN 142"/>
    <property type="match status" value="1"/>
</dbReference>
<reference evidence="10 11" key="1">
    <citation type="submission" date="2020-04" db="EMBL/GenBank/DDBJ databases">
        <authorList>
            <person name="Wallbank WR R."/>
            <person name="Pardo Diaz C."/>
            <person name="Kozak K."/>
            <person name="Martin S."/>
            <person name="Jiggins C."/>
            <person name="Moest M."/>
            <person name="Warren A I."/>
            <person name="Byers J.R.P. K."/>
            <person name="Montejo-Kovacevich G."/>
            <person name="Yen C E."/>
        </authorList>
    </citation>
    <scope>NUCLEOTIDE SEQUENCE [LARGE SCALE GENOMIC DNA]</scope>
</reference>
<dbReference type="EMBL" id="CADEBD010000295">
    <property type="protein sequence ID" value="CAB3234708.1"/>
    <property type="molecule type" value="Genomic_DNA"/>
</dbReference>
<feature type="domain" description="C2H2-type" evidence="9">
    <location>
        <begin position="163"/>
        <end position="190"/>
    </location>
</feature>
<evidence type="ECO:0000256" key="7">
    <source>
        <dbReference type="ARBA" id="ARBA00023242"/>
    </source>
</evidence>
<dbReference type="PANTHER" id="PTHR24409:SF331">
    <property type="entry name" value="ZINC FINGER PROTEIN 322A"/>
    <property type="match status" value="1"/>
</dbReference>
<evidence type="ECO:0000256" key="3">
    <source>
        <dbReference type="ARBA" id="ARBA00022723"/>
    </source>
</evidence>
<evidence type="ECO:0000256" key="8">
    <source>
        <dbReference type="PROSITE-ProRule" id="PRU00042"/>
    </source>
</evidence>
<keyword evidence="3" id="KW-0479">Metal-binding</keyword>
<dbReference type="FunFam" id="3.30.160.60:FF:000478">
    <property type="entry name" value="Zinc finger protein 133"/>
    <property type="match status" value="1"/>
</dbReference>
<keyword evidence="6" id="KW-0862">Zinc</keyword>
<dbReference type="OrthoDB" id="7395641at2759"/>
<sequence>MSDDMFYCSFVSIHYIICECGETFPTEEELKNHLEKEHAQKKEKKEYKCGICEQLFSTEEACIQHYEENHIEVKIENPEQYENEEIVYEDVQDGNIIIQEIYEGSPLPHGVTITKEETEHKKEKRPKSYYNVKNIVCEVCGKRYASNAALRYHQRVHTGERPYKCTQCSKSFTMPLFLQIHTRTHTGERPYECSLCPKAFSNKAALLRHDRVHTGVKPYECPECGKFFTQSNSMKLHVNTVHLKMPAPYKSRSRKIKAKEREMMRNAILISRPRDAEDNAAVESISQESNLTEAELTSLQFVKTEVDDLYQQEVEETEIMYEDVDSREITYEVVYEE</sequence>
<feature type="domain" description="C2H2-type" evidence="9">
    <location>
        <begin position="219"/>
        <end position="242"/>
    </location>
</feature>
<dbReference type="Pfam" id="PF00096">
    <property type="entry name" value="zf-C2H2"/>
    <property type="match status" value="4"/>
</dbReference>
<proteinExistence type="inferred from homology"/>
<dbReference type="AlphaFoldDB" id="A0A8S0ZN15"/>
<feature type="domain" description="C2H2-type" evidence="9">
    <location>
        <begin position="135"/>
        <end position="162"/>
    </location>
</feature>
<dbReference type="FunFam" id="3.30.160.60:FF:002343">
    <property type="entry name" value="Zinc finger protein 33A"/>
    <property type="match status" value="2"/>
</dbReference>
<comment type="subcellular location">
    <subcellularLocation>
        <location evidence="1">Nucleus</location>
    </subcellularLocation>
</comment>
<dbReference type="GO" id="GO:0008270">
    <property type="term" value="F:zinc ion binding"/>
    <property type="evidence" value="ECO:0007669"/>
    <property type="project" value="UniProtKB-KW"/>
</dbReference>
<dbReference type="GO" id="GO:0000977">
    <property type="term" value="F:RNA polymerase II transcription regulatory region sequence-specific DNA binding"/>
    <property type="evidence" value="ECO:0007669"/>
    <property type="project" value="TreeGrafter"/>
</dbReference>
<gene>
    <name evidence="10" type="ORF">APLA_LOCUS6699</name>
</gene>
<keyword evidence="7" id="KW-0539">Nucleus</keyword>
<organism evidence="10 11">
    <name type="scientific">Arctia plantaginis</name>
    <name type="common">Wood tiger moth</name>
    <name type="synonym">Phalaena plantaginis</name>
    <dbReference type="NCBI Taxonomy" id="874455"/>
    <lineage>
        <taxon>Eukaryota</taxon>
        <taxon>Metazoa</taxon>
        <taxon>Ecdysozoa</taxon>
        <taxon>Arthropoda</taxon>
        <taxon>Hexapoda</taxon>
        <taxon>Insecta</taxon>
        <taxon>Pterygota</taxon>
        <taxon>Neoptera</taxon>
        <taxon>Endopterygota</taxon>
        <taxon>Lepidoptera</taxon>
        <taxon>Glossata</taxon>
        <taxon>Ditrysia</taxon>
        <taxon>Noctuoidea</taxon>
        <taxon>Erebidae</taxon>
        <taxon>Arctiinae</taxon>
        <taxon>Arctia</taxon>
    </lineage>
</organism>
<dbReference type="FunFam" id="3.30.160.60:FF:000295">
    <property type="entry name" value="zinc finger protein 19"/>
    <property type="match status" value="1"/>
</dbReference>
<dbReference type="SMART" id="SM00355">
    <property type="entry name" value="ZnF_C2H2"/>
    <property type="match status" value="6"/>
</dbReference>
<keyword evidence="4" id="KW-0677">Repeat</keyword>
<feature type="domain" description="C2H2-type" evidence="9">
    <location>
        <begin position="191"/>
        <end position="218"/>
    </location>
</feature>
<comment type="caution">
    <text evidence="10">The sequence shown here is derived from an EMBL/GenBank/DDBJ whole genome shotgun (WGS) entry which is preliminary data.</text>
</comment>
<dbReference type="GO" id="GO:0005634">
    <property type="term" value="C:nucleus"/>
    <property type="evidence" value="ECO:0007669"/>
    <property type="project" value="TreeGrafter"/>
</dbReference>
<feature type="domain" description="C2H2-type" evidence="9">
    <location>
        <begin position="6"/>
        <end position="43"/>
    </location>
</feature>
<dbReference type="PROSITE" id="PS00028">
    <property type="entry name" value="ZINC_FINGER_C2H2_1"/>
    <property type="match status" value="5"/>
</dbReference>
<evidence type="ECO:0000259" key="9">
    <source>
        <dbReference type="PROSITE" id="PS50157"/>
    </source>
</evidence>
<evidence type="ECO:0000256" key="1">
    <source>
        <dbReference type="ARBA" id="ARBA00004123"/>
    </source>
</evidence>
<evidence type="ECO:0000256" key="2">
    <source>
        <dbReference type="ARBA" id="ARBA00006991"/>
    </source>
</evidence>